<evidence type="ECO:0000313" key="2">
    <source>
        <dbReference type="EMBL" id="KAH3807659.1"/>
    </source>
</evidence>
<dbReference type="AlphaFoldDB" id="A0A9D4G1Y8"/>
<reference evidence="2" key="1">
    <citation type="journal article" date="2019" name="bioRxiv">
        <title>The Genome of the Zebra Mussel, Dreissena polymorpha: A Resource for Invasive Species Research.</title>
        <authorList>
            <person name="McCartney M.A."/>
            <person name="Auch B."/>
            <person name="Kono T."/>
            <person name="Mallez S."/>
            <person name="Zhang Y."/>
            <person name="Obille A."/>
            <person name="Becker A."/>
            <person name="Abrahante J.E."/>
            <person name="Garbe J."/>
            <person name="Badalamenti J.P."/>
            <person name="Herman A."/>
            <person name="Mangelson H."/>
            <person name="Liachko I."/>
            <person name="Sullivan S."/>
            <person name="Sone E.D."/>
            <person name="Koren S."/>
            <person name="Silverstein K.A.T."/>
            <person name="Beckman K.B."/>
            <person name="Gohl D.M."/>
        </authorList>
    </citation>
    <scope>NUCLEOTIDE SEQUENCE</scope>
    <source>
        <strain evidence="2">Duluth1</strain>
        <tissue evidence="2">Whole animal</tissue>
    </source>
</reference>
<dbReference type="EMBL" id="JAIWYP010000006">
    <property type="protein sequence ID" value="KAH3807659.1"/>
    <property type="molecule type" value="Genomic_DNA"/>
</dbReference>
<keyword evidence="1" id="KW-0732">Signal</keyword>
<proteinExistence type="predicted"/>
<sequence>MKIAVVYTCAVLCHVTAQMTSEQGSFGQLDVQPRRGRIVARVLSSDLNITLLHKQAAERYGHLATNESVTSTSGLTISV</sequence>
<gene>
    <name evidence="2" type="ORF">DPMN_136006</name>
</gene>
<organism evidence="2 3">
    <name type="scientific">Dreissena polymorpha</name>
    <name type="common">Zebra mussel</name>
    <name type="synonym">Mytilus polymorpha</name>
    <dbReference type="NCBI Taxonomy" id="45954"/>
    <lineage>
        <taxon>Eukaryota</taxon>
        <taxon>Metazoa</taxon>
        <taxon>Spiralia</taxon>
        <taxon>Lophotrochozoa</taxon>
        <taxon>Mollusca</taxon>
        <taxon>Bivalvia</taxon>
        <taxon>Autobranchia</taxon>
        <taxon>Heteroconchia</taxon>
        <taxon>Euheterodonta</taxon>
        <taxon>Imparidentia</taxon>
        <taxon>Neoheterodontei</taxon>
        <taxon>Myida</taxon>
        <taxon>Dreissenoidea</taxon>
        <taxon>Dreissenidae</taxon>
        <taxon>Dreissena</taxon>
    </lineage>
</organism>
<feature type="chain" id="PRO_5038477348" description="Secreted protein" evidence="1">
    <location>
        <begin position="18"/>
        <end position="79"/>
    </location>
</feature>
<reference evidence="2" key="2">
    <citation type="submission" date="2020-11" db="EMBL/GenBank/DDBJ databases">
        <authorList>
            <person name="McCartney M.A."/>
            <person name="Auch B."/>
            <person name="Kono T."/>
            <person name="Mallez S."/>
            <person name="Becker A."/>
            <person name="Gohl D.M."/>
            <person name="Silverstein K.A.T."/>
            <person name="Koren S."/>
            <person name="Bechman K.B."/>
            <person name="Herman A."/>
            <person name="Abrahante J.E."/>
            <person name="Garbe J."/>
        </authorList>
    </citation>
    <scope>NUCLEOTIDE SEQUENCE</scope>
    <source>
        <strain evidence="2">Duluth1</strain>
        <tissue evidence="2">Whole animal</tissue>
    </source>
</reference>
<protein>
    <recommendedName>
        <fullName evidence="4">Secreted protein</fullName>
    </recommendedName>
</protein>
<name>A0A9D4G1Y8_DREPO</name>
<keyword evidence="3" id="KW-1185">Reference proteome</keyword>
<evidence type="ECO:0000256" key="1">
    <source>
        <dbReference type="SAM" id="SignalP"/>
    </source>
</evidence>
<dbReference type="Proteomes" id="UP000828390">
    <property type="component" value="Unassembled WGS sequence"/>
</dbReference>
<feature type="signal peptide" evidence="1">
    <location>
        <begin position="1"/>
        <end position="17"/>
    </location>
</feature>
<accession>A0A9D4G1Y8</accession>
<evidence type="ECO:0008006" key="4">
    <source>
        <dbReference type="Google" id="ProtNLM"/>
    </source>
</evidence>
<comment type="caution">
    <text evidence="2">The sequence shown here is derived from an EMBL/GenBank/DDBJ whole genome shotgun (WGS) entry which is preliminary data.</text>
</comment>
<evidence type="ECO:0000313" key="3">
    <source>
        <dbReference type="Proteomes" id="UP000828390"/>
    </source>
</evidence>